<evidence type="ECO:0000256" key="2">
    <source>
        <dbReference type="ARBA" id="ARBA00022690"/>
    </source>
</evidence>
<reference evidence="6" key="1">
    <citation type="submission" date="2015-01" db="EMBL/GenBank/DDBJ databases">
        <title>Transcriptome Assembly of Fopius arisanus.</title>
        <authorList>
            <person name="Geib S."/>
        </authorList>
    </citation>
    <scope>NUCLEOTIDE SEQUENCE</scope>
</reference>
<evidence type="ECO:0000259" key="5">
    <source>
        <dbReference type="SMART" id="SM00093"/>
    </source>
</evidence>
<sequence>MMATLDTVHIVAENIEKFSSLFYKILAESKDENLICSPLSVSVLLSMLTYGARGATGELLKAVLHFTDDDTTNKNSYQTLIDFFNAIETVQLKLANRIYVGNDVIIEHDYQQLTETYFRSTIGNVNFHNKEEACAIINCWCEEKTNNRIKNAIRPENIAHDMKMVMVNAIYFKGNWKNKFNALNTTPKAFHIDSTHSKRVPMMRKTGRYKFSIISEINARCIELPYESNSEKNAMSMYVFLPDKADGLKILENKFDEMNIVRLHDQRGFHTDVNLELPKFTIHSTMSLGATLGAMGLSDIFINGANFRGISTTELKVSEVIQKAFIEVNEEGSEAAAVTFTSMCFGSSAPAPPPISFVVDRPFFCAIVAKYTGTKLFCTRVTDPTI</sequence>
<organism evidence="6">
    <name type="scientific">Fopius arisanus</name>
    <dbReference type="NCBI Taxonomy" id="64838"/>
    <lineage>
        <taxon>Eukaryota</taxon>
        <taxon>Metazoa</taxon>
        <taxon>Ecdysozoa</taxon>
        <taxon>Arthropoda</taxon>
        <taxon>Hexapoda</taxon>
        <taxon>Insecta</taxon>
        <taxon>Pterygota</taxon>
        <taxon>Neoptera</taxon>
        <taxon>Endopterygota</taxon>
        <taxon>Hymenoptera</taxon>
        <taxon>Apocrita</taxon>
        <taxon>Ichneumonoidea</taxon>
        <taxon>Braconidae</taxon>
        <taxon>Opiinae</taxon>
        <taxon>Fopius</taxon>
    </lineage>
</organism>
<dbReference type="PROSITE" id="PS00284">
    <property type="entry name" value="SERPIN"/>
    <property type="match status" value="1"/>
</dbReference>
<dbReference type="CDD" id="cd19601">
    <property type="entry name" value="serpin42Da-like"/>
    <property type="match status" value="1"/>
</dbReference>
<dbReference type="EMBL" id="GBYB01002053">
    <property type="protein sequence ID" value="JAG71820.1"/>
    <property type="molecule type" value="Transcribed_RNA"/>
</dbReference>
<dbReference type="SMART" id="SM00093">
    <property type="entry name" value="SERPIN"/>
    <property type="match status" value="1"/>
</dbReference>
<dbReference type="Pfam" id="PF00079">
    <property type="entry name" value="Serpin"/>
    <property type="match status" value="1"/>
</dbReference>
<evidence type="ECO:0000313" key="8">
    <source>
        <dbReference type="RefSeq" id="XP_011314409.1"/>
    </source>
</evidence>
<dbReference type="Proteomes" id="UP000694866">
    <property type="component" value="Unplaced"/>
</dbReference>
<keyword evidence="7" id="KW-1185">Reference proteome</keyword>
<dbReference type="PANTHER" id="PTHR11461">
    <property type="entry name" value="SERINE PROTEASE INHIBITOR, SERPIN"/>
    <property type="match status" value="1"/>
</dbReference>
<reference evidence="8" key="2">
    <citation type="submission" date="2025-04" db="UniProtKB">
        <authorList>
            <consortium name="RefSeq"/>
        </authorList>
    </citation>
    <scope>IDENTIFICATION</scope>
    <source>
        <strain evidence="8">USDA-PBARC FA_bdor</strain>
        <tissue evidence="8">Whole organism</tissue>
    </source>
</reference>
<dbReference type="InterPro" id="IPR000215">
    <property type="entry name" value="Serpin_fam"/>
</dbReference>
<evidence type="ECO:0000313" key="6">
    <source>
        <dbReference type="EMBL" id="JAG71820.1"/>
    </source>
</evidence>
<dbReference type="Gene3D" id="2.30.39.10">
    <property type="entry name" value="Alpha-1-antitrypsin, domain 1"/>
    <property type="match status" value="1"/>
</dbReference>
<feature type="domain" description="Serpin" evidence="5">
    <location>
        <begin position="19"/>
        <end position="384"/>
    </location>
</feature>
<dbReference type="InterPro" id="IPR023795">
    <property type="entry name" value="Serpin_CS"/>
</dbReference>
<evidence type="ECO:0000256" key="3">
    <source>
        <dbReference type="ARBA" id="ARBA00022900"/>
    </source>
</evidence>
<evidence type="ECO:0000313" key="7">
    <source>
        <dbReference type="Proteomes" id="UP000694866"/>
    </source>
</evidence>
<evidence type="ECO:0000256" key="4">
    <source>
        <dbReference type="RuleBase" id="RU000411"/>
    </source>
</evidence>
<dbReference type="OrthoDB" id="671595at2759"/>
<dbReference type="InterPro" id="IPR036186">
    <property type="entry name" value="Serpin_sf"/>
</dbReference>
<keyword evidence="3" id="KW-0722">Serine protease inhibitor</keyword>
<accession>A0A0C9PLT5</accession>
<dbReference type="InterPro" id="IPR042178">
    <property type="entry name" value="Serpin_sf_1"/>
</dbReference>
<dbReference type="Gene3D" id="3.30.497.10">
    <property type="entry name" value="Antithrombin, subunit I, domain 2"/>
    <property type="match status" value="1"/>
</dbReference>
<accession>A0A9R1TSB0</accession>
<dbReference type="InterPro" id="IPR023796">
    <property type="entry name" value="Serpin_dom"/>
</dbReference>
<proteinExistence type="inferred from homology"/>
<dbReference type="GO" id="GO:0005615">
    <property type="term" value="C:extracellular space"/>
    <property type="evidence" value="ECO:0007669"/>
    <property type="project" value="InterPro"/>
</dbReference>
<dbReference type="InterPro" id="IPR042185">
    <property type="entry name" value="Serpin_sf_2"/>
</dbReference>
<dbReference type="RefSeq" id="XP_011314409.1">
    <property type="nucleotide sequence ID" value="XM_011316107.1"/>
</dbReference>
<comment type="similarity">
    <text evidence="1 4">Belongs to the serpin family.</text>
</comment>
<protein>
    <submittedName>
        <fullName evidence="6">A1AT_0 protein</fullName>
    </submittedName>
    <submittedName>
        <fullName evidence="8">Antitrypsin</fullName>
    </submittedName>
</protein>
<dbReference type="KEGG" id="fas:105273583"/>
<keyword evidence="2" id="KW-0646">Protease inhibitor</keyword>
<dbReference type="SUPFAM" id="SSF56574">
    <property type="entry name" value="Serpins"/>
    <property type="match status" value="1"/>
</dbReference>
<evidence type="ECO:0000256" key="1">
    <source>
        <dbReference type="ARBA" id="ARBA00009500"/>
    </source>
</evidence>
<dbReference type="AlphaFoldDB" id="A0A0C9PLT5"/>
<gene>
    <name evidence="6" type="primary">A1AT_0</name>
    <name evidence="8" type="synonym">LOC105273583</name>
    <name evidence="6" type="ORF">g.13350</name>
</gene>
<dbReference type="GO" id="GO:0004867">
    <property type="term" value="F:serine-type endopeptidase inhibitor activity"/>
    <property type="evidence" value="ECO:0007669"/>
    <property type="project" value="UniProtKB-KW"/>
</dbReference>
<name>A0A0C9PLT5_9HYME</name>
<dbReference type="PANTHER" id="PTHR11461:SF211">
    <property type="entry name" value="GH10112P-RELATED"/>
    <property type="match status" value="1"/>
</dbReference>
<dbReference type="GeneID" id="105273583"/>